<name>A0AAV3WEY9_ACIJO</name>
<dbReference type="Gene3D" id="3.40.190.10">
    <property type="entry name" value="Periplasmic binding protein-like II"/>
    <property type="match status" value="1"/>
</dbReference>
<accession>A0AAV3WEY9</accession>
<sequence>MALANDIDEIVNTGQIDKNWQKEFLNNSAPYTSTIVFLVRKGNPNKLKTGMI</sequence>
<dbReference type="GO" id="GO:0042597">
    <property type="term" value="C:periplasmic space"/>
    <property type="evidence" value="ECO:0007669"/>
    <property type="project" value="UniProtKB-SubCell"/>
</dbReference>
<dbReference type="AlphaFoldDB" id="A0AAV3WEY9"/>
<gene>
    <name evidence="6" type="ORF">AJO04nite_25880</name>
</gene>
<dbReference type="Proteomes" id="UP000321274">
    <property type="component" value="Unassembled WGS sequence"/>
</dbReference>
<dbReference type="PANTHER" id="PTHR30368:SF2">
    <property type="entry name" value="SULFATE-BINDING PROTEIN"/>
    <property type="match status" value="1"/>
</dbReference>
<reference evidence="6 7" key="1">
    <citation type="submission" date="2019-07" db="EMBL/GenBank/DDBJ databases">
        <title>Whole genome shotgun sequence of Acinetobacter johnsonii NBRC 102197.</title>
        <authorList>
            <person name="Hosoyama A."/>
            <person name="Uohara A."/>
            <person name="Ohji S."/>
            <person name="Ichikawa N."/>
        </authorList>
    </citation>
    <scope>NUCLEOTIDE SEQUENCE [LARGE SCALE GENOMIC DNA]</scope>
    <source>
        <strain evidence="6 7">NBRC 102197</strain>
    </source>
</reference>
<comment type="subcellular location">
    <subcellularLocation>
        <location evidence="1">Periplasm</location>
    </subcellularLocation>
</comment>
<comment type="similarity">
    <text evidence="2">Belongs to the prokaryotic sulfate-binding protein family.</text>
</comment>
<dbReference type="InterPro" id="IPR005669">
    <property type="entry name" value="Thiosulph/SO4-bd"/>
</dbReference>
<protein>
    <submittedName>
        <fullName evidence="6">Uncharacterized protein</fullName>
    </submittedName>
</protein>
<dbReference type="GO" id="GO:0140104">
    <property type="term" value="F:molecular carrier activity"/>
    <property type="evidence" value="ECO:0007669"/>
    <property type="project" value="InterPro"/>
</dbReference>
<evidence type="ECO:0000256" key="4">
    <source>
        <dbReference type="ARBA" id="ARBA00022729"/>
    </source>
</evidence>
<organism evidence="6 7">
    <name type="scientific">Acinetobacter johnsonii</name>
    <dbReference type="NCBI Taxonomy" id="40214"/>
    <lineage>
        <taxon>Bacteria</taxon>
        <taxon>Pseudomonadati</taxon>
        <taxon>Pseudomonadota</taxon>
        <taxon>Gammaproteobacteria</taxon>
        <taxon>Moraxellales</taxon>
        <taxon>Moraxellaceae</taxon>
        <taxon>Acinetobacter</taxon>
    </lineage>
</organism>
<keyword evidence="4" id="KW-0732">Signal</keyword>
<comment type="caution">
    <text evidence="6">The sequence shown here is derived from an EMBL/GenBank/DDBJ whole genome shotgun (WGS) entry which is preliminary data.</text>
</comment>
<evidence type="ECO:0000313" key="7">
    <source>
        <dbReference type="Proteomes" id="UP000321274"/>
    </source>
</evidence>
<dbReference type="EMBL" id="BJUJ01000097">
    <property type="protein sequence ID" value="GEK45330.1"/>
    <property type="molecule type" value="Genomic_DNA"/>
</dbReference>
<proteinExistence type="inferred from homology"/>
<evidence type="ECO:0000256" key="3">
    <source>
        <dbReference type="ARBA" id="ARBA00022448"/>
    </source>
</evidence>
<evidence type="ECO:0000256" key="5">
    <source>
        <dbReference type="ARBA" id="ARBA00022764"/>
    </source>
</evidence>
<evidence type="ECO:0000256" key="1">
    <source>
        <dbReference type="ARBA" id="ARBA00004418"/>
    </source>
</evidence>
<evidence type="ECO:0000256" key="2">
    <source>
        <dbReference type="ARBA" id="ARBA00006099"/>
    </source>
</evidence>
<keyword evidence="5" id="KW-0574">Periplasm</keyword>
<keyword evidence="3" id="KW-0813">Transport</keyword>
<evidence type="ECO:0000313" key="6">
    <source>
        <dbReference type="EMBL" id="GEK45330.1"/>
    </source>
</evidence>
<dbReference type="PANTHER" id="PTHR30368">
    <property type="entry name" value="SULFATE-BINDING PROTEIN"/>
    <property type="match status" value="1"/>
</dbReference>
<dbReference type="GO" id="GO:1902358">
    <property type="term" value="P:sulfate transmembrane transport"/>
    <property type="evidence" value="ECO:0007669"/>
    <property type="project" value="InterPro"/>
</dbReference>